<dbReference type="NCBIfam" id="TIGR03519">
    <property type="entry name" value="T9SS_PorP_fam"/>
    <property type="match status" value="1"/>
</dbReference>
<dbReference type="RefSeq" id="WP_052456877.1">
    <property type="nucleotide sequence ID" value="NZ_CDOD01000006.1"/>
</dbReference>
<proteinExistence type="predicted"/>
<dbReference type="EMBL" id="CDOD01000006">
    <property type="protein sequence ID" value="CEN33151.1"/>
    <property type="molecule type" value="Genomic_DNA"/>
</dbReference>
<evidence type="ECO:0000313" key="3">
    <source>
        <dbReference type="Proteomes" id="UP000038055"/>
    </source>
</evidence>
<dbReference type="SUPFAM" id="SSF110997">
    <property type="entry name" value="Sporulation related repeat"/>
    <property type="match status" value="1"/>
</dbReference>
<dbReference type="InterPro" id="IPR036680">
    <property type="entry name" value="SPOR-like_sf"/>
</dbReference>
<evidence type="ECO:0000313" key="2">
    <source>
        <dbReference type="EMBL" id="CEN33151.1"/>
    </source>
</evidence>
<reference evidence="3" key="1">
    <citation type="submission" date="2015-01" db="EMBL/GenBank/DDBJ databases">
        <authorList>
            <person name="MANFREDI Pablo"/>
        </authorList>
    </citation>
    <scope>NUCLEOTIDE SEQUENCE [LARGE SCALE GENOMIC DNA]</scope>
    <source>
        <strain evidence="3">Ccyn2B</strain>
    </source>
</reference>
<dbReference type="Pfam" id="PF05036">
    <property type="entry name" value="SPOR"/>
    <property type="match status" value="1"/>
</dbReference>
<feature type="domain" description="SPOR" evidence="1">
    <location>
        <begin position="397"/>
        <end position="477"/>
    </location>
</feature>
<dbReference type="AlphaFoldDB" id="A0A0B7H0S8"/>
<dbReference type="GO" id="GO:0042834">
    <property type="term" value="F:peptidoglycan binding"/>
    <property type="evidence" value="ECO:0007669"/>
    <property type="project" value="InterPro"/>
</dbReference>
<protein>
    <recommendedName>
        <fullName evidence="1">SPOR domain-containing protein</fullName>
    </recommendedName>
</protein>
<organism evidence="2 3">
    <name type="scientific">Capnocytophaga cynodegmi</name>
    <dbReference type="NCBI Taxonomy" id="28189"/>
    <lineage>
        <taxon>Bacteria</taxon>
        <taxon>Pseudomonadati</taxon>
        <taxon>Bacteroidota</taxon>
        <taxon>Flavobacteriia</taxon>
        <taxon>Flavobacteriales</taxon>
        <taxon>Flavobacteriaceae</taxon>
        <taxon>Capnocytophaga</taxon>
    </lineage>
</organism>
<sequence>MNTNNLLLYLDNKDGIMTKRSTIILIIFTFFLQFAVAQKGGYHYLPYEMPGHSAVKFNSFLMNPAFPIFGEKESHVALYHRNQWMNFKNNFKTYMATYGRKWSDQEMFHGMIFQKKAGVFTNYGVLGNYIHQIEISDENYLRLGINAMFGMTGISKGDVIINNPGDPIFENVSNTGIFNVQPGFDINFGRMHFGVVAENLIDYAISAGEMAVPFNAKSFVGHLMYRNTMMSGSGILEEATFSVMARARRSSENFQFGGNITLDMPLIGWVYGGYDQKYGVFGGLGFNVTSHFSAGFGYEQGIGSYVSNLGGTYEVSLVYQYGGKRHEKVRKLEEARKAKEADLDRKKAIEEVKPEVSKEAVAEKPKEEAKPIVEQPKDPVKSLQERINVQEHKIAGGKIADGYYVVVGVFRNPKGAYQRLKEVRAMGLTASAFLHPQNGMTYVYFNQPYDSKEDAGLIMSQMLKRREFSDISIWILRVVK</sequence>
<dbReference type="InterPro" id="IPR007730">
    <property type="entry name" value="SPOR-like_dom"/>
</dbReference>
<keyword evidence="3" id="KW-1185">Reference proteome</keyword>
<dbReference type="Proteomes" id="UP000038055">
    <property type="component" value="Unassembled WGS sequence"/>
</dbReference>
<dbReference type="Pfam" id="PF11751">
    <property type="entry name" value="PorP_SprF"/>
    <property type="match status" value="1"/>
</dbReference>
<dbReference type="STRING" id="28189.CCYN74_300020"/>
<dbReference type="PROSITE" id="PS51724">
    <property type="entry name" value="SPOR"/>
    <property type="match status" value="1"/>
</dbReference>
<dbReference type="eggNOG" id="COG3109">
    <property type="taxonomic scope" value="Bacteria"/>
</dbReference>
<name>A0A0B7H0S8_9FLAO</name>
<accession>A0A0B7H0S8</accession>
<evidence type="ECO:0000259" key="1">
    <source>
        <dbReference type="PROSITE" id="PS51724"/>
    </source>
</evidence>
<dbReference type="InterPro" id="IPR019861">
    <property type="entry name" value="PorP/SprF_Bacteroidetes"/>
</dbReference>
<gene>
    <name evidence="2" type="ORF">CCYN2B_140071</name>
</gene>